<evidence type="ECO:0000313" key="1">
    <source>
        <dbReference type="EMBL" id="KAH3811448.1"/>
    </source>
</evidence>
<reference evidence="1" key="2">
    <citation type="submission" date="2020-11" db="EMBL/GenBank/DDBJ databases">
        <authorList>
            <person name="McCartney M.A."/>
            <person name="Auch B."/>
            <person name="Kono T."/>
            <person name="Mallez S."/>
            <person name="Becker A."/>
            <person name="Gohl D.M."/>
            <person name="Silverstein K.A.T."/>
            <person name="Koren S."/>
            <person name="Bechman K.B."/>
            <person name="Herman A."/>
            <person name="Abrahante J.E."/>
            <person name="Garbe J."/>
        </authorList>
    </citation>
    <scope>NUCLEOTIDE SEQUENCE</scope>
    <source>
        <strain evidence="1">Duluth1</strain>
        <tissue evidence="1">Whole animal</tissue>
    </source>
</reference>
<evidence type="ECO:0000313" key="2">
    <source>
        <dbReference type="Proteomes" id="UP000828390"/>
    </source>
</evidence>
<gene>
    <name evidence="1" type="ORF">DPMN_139858</name>
</gene>
<reference evidence="1" key="1">
    <citation type="journal article" date="2019" name="bioRxiv">
        <title>The Genome of the Zebra Mussel, Dreissena polymorpha: A Resource for Invasive Species Research.</title>
        <authorList>
            <person name="McCartney M.A."/>
            <person name="Auch B."/>
            <person name="Kono T."/>
            <person name="Mallez S."/>
            <person name="Zhang Y."/>
            <person name="Obille A."/>
            <person name="Becker A."/>
            <person name="Abrahante J.E."/>
            <person name="Garbe J."/>
            <person name="Badalamenti J.P."/>
            <person name="Herman A."/>
            <person name="Mangelson H."/>
            <person name="Liachko I."/>
            <person name="Sullivan S."/>
            <person name="Sone E.D."/>
            <person name="Koren S."/>
            <person name="Silverstein K.A.T."/>
            <person name="Beckman K.B."/>
            <person name="Gohl D.M."/>
        </authorList>
    </citation>
    <scope>NUCLEOTIDE SEQUENCE</scope>
    <source>
        <strain evidence="1">Duluth1</strain>
        <tissue evidence="1">Whole animal</tissue>
    </source>
</reference>
<dbReference type="Proteomes" id="UP000828390">
    <property type="component" value="Unassembled WGS sequence"/>
</dbReference>
<dbReference type="EMBL" id="JAIWYP010000006">
    <property type="protein sequence ID" value="KAH3811448.1"/>
    <property type="molecule type" value="Genomic_DNA"/>
</dbReference>
<keyword evidence="2" id="KW-1185">Reference proteome</keyword>
<accession>A0A9D4G6N9</accession>
<comment type="caution">
    <text evidence="1">The sequence shown here is derived from an EMBL/GenBank/DDBJ whole genome shotgun (WGS) entry which is preliminary data.</text>
</comment>
<organism evidence="1 2">
    <name type="scientific">Dreissena polymorpha</name>
    <name type="common">Zebra mussel</name>
    <name type="synonym">Mytilus polymorpha</name>
    <dbReference type="NCBI Taxonomy" id="45954"/>
    <lineage>
        <taxon>Eukaryota</taxon>
        <taxon>Metazoa</taxon>
        <taxon>Spiralia</taxon>
        <taxon>Lophotrochozoa</taxon>
        <taxon>Mollusca</taxon>
        <taxon>Bivalvia</taxon>
        <taxon>Autobranchia</taxon>
        <taxon>Heteroconchia</taxon>
        <taxon>Euheterodonta</taxon>
        <taxon>Imparidentia</taxon>
        <taxon>Neoheterodontei</taxon>
        <taxon>Myida</taxon>
        <taxon>Dreissenoidea</taxon>
        <taxon>Dreissenidae</taxon>
        <taxon>Dreissena</taxon>
    </lineage>
</organism>
<protein>
    <submittedName>
        <fullName evidence="1">Uncharacterized protein</fullName>
    </submittedName>
</protein>
<proteinExistence type="predicted"/>
<name>A0A9D4G6N9_DREPO</name>
<dbReference type="AlphaFoldDB" id="A0A9D4G6N9"/>
<sequence>MYLTLDQYMLDPQPGLDCHQQPRGRVLADPPSGTFEGALVRLVVTSAERVVARHLRIRDLPNTISHAHSLVLTIR</sequence>